<reference evidence="1 2" key="1">
    <citation type="journal article" date="2012" name="PLoS Pathog.">
        <title>The genome of the obligate intracellular parasite Trachipleistophora hominis: new insights into microsporidian genome dynamics and reductive evolution.</title>
        <authorList>
            <person name="Heinz E."/>
            <person name="Williams T.A."/>
            <person name="Nakjang S."/>
            <person name="Noel C.J."/>
            <person name="Swan D.C."/>
            <person name="Goldberg A.V."/>
            <person name="Harris S.R."/>
            <person name="Weinmaier T."/>
            <person name="Markert S."/>
            <person name="Becher D."/>
            <person name="Bernhardt J."/>
            <person name="Dagan T."/>
            <person name="Hacker C."/>
            <person name="Lucocq J.M."/>
            <person name="Schweder T."/>
            <person name="Rattei T."/>
            <person name="Hall N."/>
            <person name="Hirt R.P."/>
            <person name="Embley T.M."/>
        </authorList>
    </citation>
    <scope>NUCLEOTIDE SEQUENCE [LARGE SCALE GENOMIC DNA]</scope>
</reference>
<evidence type="ECO:0000313" key="1">
    <source>
        <dbReference type="EMBL" id="ELQ74872.1"/>
    </source>
</evidence>
<accession>L7JVU7</accession>
<dbReference type="EMBL" id="JH994010">
    <property type="protein sequence ID" value="ELQ74872.1"/>
    <property type="molecule type" value="Genomic_DNA"/>
</dbReference>
<sequence length="118" mass="13306">MSSFDEKLKILTANNVPESSSEYITTLATLRQQSKLADITLGQNLEELIKYAMHAHPFIGKQRTMIPEQCHLCGTSSHTLYRMCQHPLDIPCAIKLYVTNGKKCPFCDKGLFIFLGND</sequence>
<dbReference type="HOGENOM" id="CLU_2074783_0_0_1"/>
<proteinExistence type="predicted"/>
<dbReference type="AlphaFoldDB" id="L7JVU7"/>
<evidence type="ECO:0000313" key="2">
    <source>
        <dbReference type="Proteomes" id="UP000011185"/>
    </source>
</evidence>
<dbReference type="VEuPathDB" id="MicrosporidiaDB:THOM_2179"/>
<dbReference type="InParanoid" id="L7JVU7"/>
<protein>
    <submittedName>
        <fullName evidence="1">Uncharacterized protein</fullName>
    </submittedName>
</protein>
<gene>
    <name evidence="1" type="ORF">THOM_2179</name>
</gene>
<keyword evidence="2" id="KW-1185">Reference proteome</keyword>
<organism evidence="1 2">
    <name type="scientific">Trachipleistophora hominis</name>
    <name type="common">Microsporidian parasite</name>
    <dbReference type="NCBI Taxonomy" id="72359"/>
    <lineage>
        <taxon>Eukaryota</taxon>
        <taxon>Fungi</taxon>
        <taxon>Fungi incertae sedis</taxon>
        <taxon>Microsporidia</taxon>
        <taxon>Pleistophoridae</taxon>
        <taxon>Trachipleistophora</taxon>
    </lineage>
</organism>
<dbReference type="SUPFAM" id="SSF57850">
    <property type="entry name" value="RING/U-box"/>
    <property type="match status" value="1"/>
</dbReference>
<dbReference type="Proteomes" id="UP000011185">
    <property type="component" value="Unassembled WGS sequence"/>
</dbReference>
<name>L7JVU7_TRAHO</name>